<gene>
    <name evidence="1" type="ORF">F892_03549</name>
</gene>
<name>N9PNV4_9GAMM</name>
<dbReference type="RefSeq" id="WP_005260087.1">
    <property type="nucleotide sequence ID" value="NZ_BMDR01000003.1"/>
</dbReference>
<proteinExistence type="predicted"/>
<comment type="caution">
    <text evidence="1">The sequence shown here is derived from an EMBL/GenBank/DDBJ whole genome shotgun (WGS) entry which is preliminary data.</text>
</comment>
<keyword evidence="2" id="KW-1185">Reference proteome</keyword>
<evidence type="ECO:0000313" key="2">
    <source>
        <dbReference type="Proteomes" id="UP000013173"/>
    </source>
</evidence>
<dbReference type="OrthoDB" id="5108480at2"/>
<dbReference type="HOGENOM" id="CLU_155183_0_0_6"/>
<dbReference type="AlphaFoldDB" id="N9PNV4"/>
<organism evidence="1 2">
    <name type="scientific">Acinetobacter vivianii</name>
    <dbReference type="NCBI Taxonomy" id="1776742"/>
    <lineage>
        <taxon>Bacteria</taxon>
        <taxon>Pseudomonadati</taxon>
        <taxon>Pseudomonadota</taxon>
        <taxon>Gammaproteobacteria</taxon>
        <taxon>Moraxellales</taxon>
        <taxon>Moraxellaceae</taxon>
        <taxon>Acinetobacter</taxon>
    </lineage>
</organism>
<accession>N9PNV4</accession>
<dbReference type="EMBL" id="APRW01000016">
    <property type="protein sequence ID" value="ENX19381.1"/>
    <property type="molecule type" value="Genomic_DNA"/>
</dbReference>
<dbReference type="Proteomes" id="UP000013173">
    <property type="component" value="Unassembled WGS sequence"/>
</dbReference>
<evidence type="ECO:0000313" key="1">
    <source>
        <dbReference type="EMBL" id="ENX19381.1"/>
    </source>
</evidence>
<reference evidence="1 2" key="1">
    <citation type="submission" date="2013-02" db="EMBL/GenBank/DDBJ databases">
        <title>The Genome Sequence of Acinetobacter sp. NIPH 2168.</title>
        <authorList>
            <consortium name="The Broad Institute Genome Sequencing Platform"/>
            <consortium name="The Broad Institute Genome Sequencing Center for Infectious Disease"/>
            <person name="Cerqueira G."/>
            <person name="Feldgarden M."/>
            <person name="Courvalin P."/>
            <person name="Perichon B."/>
            <person name="Grillot-Courvalin C."/>
            <person name="Clermont D."/>
            <person name="Rocha E."/>
            <person name="Yoon E.-J."/>
            <person name="Nemec A."/>
            <person name="Walker B."/>
            <person name="Young S.K."/>
            <person name="Zeng Q."/>
            <person name="Gargeya S."/>
            <person name="Fitzgerald M."/>
            <person name="Haas B."/>
            <person name="Abouelleil A."/>
            <person name="Alvarado L."/>
            <person name="Arachchi H.M."/>
            <person name="Berlin A.M."/>
            <person name="Chapman S.B."/>
            <person name="Dewar J."/>
            <person name="Goldberg J."/>
            <person name="Griggs A."/>
            <person name="Gujja S."/>
            <person name="Hansen M."/>
            <person name="Howarth C."/>
            <person name="Imamovic A."/>
            <person name="Larimer J."/>
            <person name="McCowan C."/>
            <person name="Murphy C."/>
            <person name="Neiman D."/>
            <person name="Pearson M."/>
            <person name="Priest M."/>
            <person name="Roberts A."/>
            <person name="Saif S."/>
            <person name="Shea T."/>
            <person name="Sisk P."/>
            <person name="Sykes S."/>
            <person name="Wortman J."/>
            <person name="Nusbaum C."/>
            <person name="Birren B."/>
        </authorList>
    </citation>
    <scope>NUCLEOTIDE SEQUENCE [LARGE SCALE GENOMIC DNA]</scope>
    <source>
        <strain evidence="1 2">NIPH 2168</strain>
    </source>
</reference>
<protein>
    <submittedName>
        <fullName evidence="1">Uncharacterized protein</fullName>
    </submittedName>
</protein>
<dbReference type="GeneID" id="303683400"/>
<sequence>MTYQDILNILRKGDSFDWLYFDNLGIYTYKNDVNLRIVRSRDERNTPFNEPWAVGHPDRNATRVFFTVYYGQSPVYDKMLVDVDGYRATLPLPDLTTMQVPFFEYQFASIINGSHGNRLDEYLRRSGLTIREE</sequence>